<evidence type="ECO:0000256" key="4">
    <source>
        <dbReference type="ARBA" id="ARBA00022777"/>
    </source>
</evidence>
<dbReference type="Pfam" id="PF20143">
    <property type="entry name" value="NAD_kinase_C"/>
    <property type="match status" value="1"/>
</dbReference>
<keyword evidence="6" id="KW-0521">NADP</keyword>
<reference evidence="8" key="1">
    <citation type="submission" date="2020-05" db="EMBL/GenBank/DDBJ databases">
        <title>Phylogenomic resolution of chytrid fungi.</title>
        <authorList>
            <person name="Stajich J.E."/>
            <person name="Amses K."/>
            <person name="Simmons R."/>
            <person name="Seto K."/>
            <person name="Myers J."/>
            <person name="Bonds A."/>
            <person name="Quandt C.A."/>
            <person name="Barry K."/>
            <person name="Liu P."/>
            <person name="Grigoriev I."/>
            <person name="Longcore J.E."/>
            <person name="James T.Y."/>
        </authorList>
    </citation>
    <scope>NUCLEOTIDE SEQUENCE</scope>
    <source>
        <strain evidence="8">JEL0379</strain>
    </source>
</reference>
<accession>A0AAD5TBX3</accession>
<keyword evidence="9" id="KW-1185">Reference proteome</keyword>
<evidence type="ECO:0000256" key="2">
    <source>
        <dbReference type="ARBA" id="ARBA00022679"/>
    </source>
</evidence>
<dbReference type="Gene3D" id="3.40.50.10330">
    <property type="entry name" value="Probable inorganic polyphosphate/atp-NAD kinase, domain 1"/>
    <property type="match status" value="1"/>
</dbReference>
<keyword evidence="4 8" id="KW-0418">Kinase</keyword>
<dbReference type="EMBL" id="JADGJQ010000115">
    <property type="protein sequence ID" value="KAJ3168769.1"/>
    <property type="molecule type" value="Genomic_DNA"/>
</dbReference>
<dbReference type="AlphaFoldDB" id="A0AAD5TBX3"/>
<dbReference type="HAMAP" id="MF_00361">
    <property type="entry name" value="NAD_kinase"/>
    <property type="match status" value="1"/>
</dbReference>
<dbReference type="Gene3D" id="2.60.200.30">
    <property type="entry name" value="Probable inorganic polyphosphate/atp-NAD kinase, domain 2"/>
    <property type="match status" value="1"/>
</dbReference>
<dbReference type="InterPro" id="IPR017438">
    <property type="entry name" value="ATP-NAD_kinase_N"/>
</dbReference>
<dbReference type="GO" id="GO:0006741">
    <property type="term" value="P:NADP+ biosynthetic process"/>
    <property type="evidence" value="ECO:0007669"/>
    <property type="project" value="InterPro"/>
</dbReference>
<name>A0AAD5TBX3_9FUNG</name>
<protein>
    <submittedName>
        <fullName evidence="8">NADH kinase pos5</fullName>
    </submittedName>
</protein>
<dbReference type="FunFam" id="2.60.200.30:FF:000009">
    <property type="entry name" value="Poly(P)/ATP NAD kinase"/>
    <property type="match status" value="1"/>
</dbReference>
<dbReference type="PANTHER" id="PTHR20275">
    <property type="entry name" value="NAD KINASE"/>
    <property type="match status" value="1"/>
</dbReference>
<dbReference type="SUPFAM" id="SSF111331">
    <property type="entry name" value="NAD kinase/diacylglycerol kinase-like"/>
    <property type="match status" value="1"/>
</dbReference>
<evidence type="ECO:0000256" key="6">
    <source>
        <dbReference type="ARBA" id="ARBA00022857"/>
    </source>
</evidence>
<comment type="similarity">
    <text evidence="1">Belongs to the NAD kinase family.</text>
</comment>
<dbReference type="GO" id="GO:0005524">
    <property type="term" value="F:ATP binding"/>
    <property type="evidence" value="ECO:0007669"/>
    <property type="project" value="UniProtKB-KW"/>
</dbReference>
<dbReference type="Proteomes" id="UP001212152">
    <property type="component" value="Unassembled WGS sequence"/>
</dbReference>
<dbReference type="GO" id="GO:0019674">
    <property type="term" value="P:NAD+ metabolic process"/>
    <property type="evidence" value="ECO:0007669"/>
    <property type="project" value="InterPro"/>
</dbReference>
<organism evidence="8 9">
    <name type="scientific">Geranomyces variabilis</name>
    <dbReference type="NCBI Taxonomy" id="109894"/>
    <lineage>
        <taxon>Eukaryota</taxon>
        <taxon>Fungi</taxon>
        <taxon>Fungi incertae sedis</taxon>
        <taxon>Chytridiomycota</taxon>
        <taxon>Chytridiomycota incertae sedis</taxon>
        <taxon>Chytridiomycetes</taxon>
        <taxon>Spizellomycetales</taxon>
        <taxon>Powellomycetaceae</taxon>
        <taxon>Geranomyces</taxon>
    </lineage>
</organism>
<keyword evidence="5" id="KW-0067">ATP-binding</keyword>
<gene>
    <name evidence="8" type="primary">POS5</name>
    <name evidence="8" type="ORF">HDU87_000928</name>
</gene>
<dbReference type="GO" id="GO:0003951">
    <property type="term" value="F:NAD+ kinase activity"/>
    <property type="evidence" value="ECO:0007669"/>
    <property type="project" value="InterPro"/>
</dbReference>
<dbReference type="InterPro" id="IPR002504">
    <property type="entry name" value="NADK"/>
</dbReference>
<evidence type="ECO:0000256" key="3">
    <source>
        <dbReference type="ARBA" id="ARBA00022741"/>
    </source>
</evidence>
<keyword evidence="7" id="KW-0520">NAD</keyword>
<keyword evidence="3" id="KW-0547">Nucleotide-binding</keyword>
<comment type="caution">
    <text evidence="8">The sequence shown here is derived from an EMBL/GenBank/DDBJ whole genome shotgun (WGS) entry which is preliminary data.</text>
</comment>
<proteinExistence type="inferred from homology"/>
<sequence>MCTTGLLLLARCRKPPPSSRTSAYCGVRKPPSLLQARCFHRSQLLRTLSLRDLPDRVCHDSPATEPAGKDPSAIALHSALPRFLRWPQPPRTVLIINKPHDEPTRVAFLEVTSWLRQSHPSITIIVEPATAAEAGSEMLDLVVADNSEDLTRVVDFVITLGGDGTILHTSSLFPTRVPPIISFSLGTLGFLIPFGIGDFRTALQNLIAGPAVPLLHRTRLTCAFFRANGLRIVTDGLDTDLQAMNDIVLHRGRHPHLTITECSVDGEFLTGGIADGLIVSTPTGSTAYSLSAGGPLVHPAVSSLILTPICPRSLSFRPALLPPTSTIRLRLSRASRVQADVSVDGRDVHLLGREEYVEVRASRWGIPCVAKGDGGRDWVGGINRTLKWNQSFVNTFKEP</sequence>
<evidence type="ECO:0000256" key="1">
    <source>
        <dbReference type="ARBA" id="ARBA00010995"/>
    </source>
</evidence>
<dbReference type="InterPro" id="IPR016064">
    <property type="entry name" value="NAD/diacylglycerol_kinase_sf"/>
</dbReference>
<dbReference type="PANTHER" id="PTHR20275:SF26">
    <property type="entry name" value="NADH KINASE POS5, MITOCHONDRIAL"/>
    <property type="match status" value="1"/>
</dbReference>
<evidence type="ECO:0000256" key="5">
    <source>
        <dbReference type="ARBA" id="ARBA00022840"/>
    </source>
</evidence>
<evidence type="ECO:0000313" key="9">
    <source>
        <dbReference type="Proteomes" id="UP001212152"/>
    </source>
</evidence>
<evidence type="ECO:0000256" key="7">
    <source>
        <dbReference type="ARBA" id="ARBA00023027"/>
    </source>
</evidence>
<keyword evidence="2" id="KW-0808">Transferase</keyword>
<dbReference type="Pfam" id="PF01513">
    <property type="entry name" value="NAD_kinase"/>
    <property type="match status" value="1"/>
</dbReference>
<dbReference type="InterPro" id="IPR017437">
    <property type="entry name" value="ATP-NAD_kinase_PpnK-typ_C"/>
</dbReference>
<evidence type="ECO:0000313" key="8">
    <source>
        <dbReference type="EMBL" id="KAJ3168769.1"/>
    </source>
</evidence>